<evidence type="ECO:0000256" key="2">
    <source>
        <dbReference type="ARBA" id="ARBA00006321"/>
    </source>
</evidence>
<keyword evidence="13 22" id="KW-0261">Viral envelope protein</keyword>
<evidence type="ECO:0000256" key="16">
    <source>
        <dbReference type="ARBA" id="ARBA00023139"/>
    </source>
</evidence>
<keyword evidence="7 22" id="KW-1165">Clathrin-mediated endocytosis of virus by host</keyword>
<evidence type="ECO:0000256" key="19">
    <source>
        <dbReference type="ARBA" id="ARBA00023261"/>
    </source>
</evidence>
<dbReference type="InterPro" id="IPR001364">
    <property type="entry name" value="Hemagglutn_influenz_A/B"/>
</dbReference>
<dbReference type="GO" id="GO:0039654">
    <property type="term" value="P:fusion of virus membrane with host endosome membrane"/>
    <property type="evidence" value="ECO:0007669"/>
    <property type="project" value="UniProtKB-UniRule"/>
</dbReference>
<keyword evidence="18 22" id="KW-0325">Glycoprotein</keyword>
<evidence type="ECO:0000256" key="17">
    <source>
        <dbReference type="ARBA" id="ARBA00023157"/>
    </source>
</evidence>
<dbReference type="GO" id="GO:0019062">
    <property type="term" value="P:virion attachment to host cell"/>
    <property type="evidence" value="ECO:0007669"/>
    <property type="project" value="UniProtKB-UniRule"/>
</dbReference>
<keyword evidence="6 22" id="KW-0348">Hemagglutinin</keyword>
<accession>F1KLN5</accession>
<evidence type="ECO:0000256" key="21">
    <source>
        <dbReference type="ARBA" id="ARBA00023296"/>
    </source>
</evidence>
<reference evidence="23" key="1">
    <citation type="journal article" date="2012" name="J. Microbiol. Biotechnol.">
        <title>Identification of reassortant pandemic H1N1 influenza virus in Korean pigs.</title>
        <authorList>
            <person name="Han J.Y."/>
            <person name="Park S.J."/>
            <person name="Kim H.K."/>
            <person name="Rho S."/>
            <person name="Nguyen G.V."/>
            <person name="Song D."/>
            <person name="Kang B.K."/>
            <person name="Moon H.J."/>
            <person name="Yeom M.J."/>
            <person name="Park B.K."/>
        </authorList>
    </citation>
    <scope>NUCLEOTIDE SEQUENCE</scope>
    <source>
        <strain evidence="23">A/swine/Korea/4456/2009</strain>
    </source>
</reference>
<keyword evidence="5 22" id="KW-1032">Host cell membrane</keyword>
<keyword evidence="11 22" id="KW-0946">Virion</keyword>
<comment type="subunit">
    <text evidence="22">Homotrimer of disulfide-linked HA1-HA2.</text>
</comment>
<comment type="similarity">
    <text evidence="2 22">Belongs to the influenza viruses hemagglutinin family.</text>
</comment>
<evidence type="ECO:0000256" key="8">
    <source>
        <dbReference type="ARBA" id="ARBA00022581"/>
    </source>
</evidence>
<comment type="subcellular location">
    <subcellularLocation>
        <location evidence="1 22">Host apical cell membrane</location>
        <topology evidence="1 22">Single-pass type I membrane protein</topology>
    </subcellularLocation>
    <subcellularLocation>
        <location evidence="22">Virion membrane</location>
        <topology evidence="22">Single-pass type I membrane protein</topology>
    </subcellularLocation>
    <text evidence="22">Targeted to the apical plasma membrane in epithelial polarized cells through a signal present in the transmembrane domain. Associated with glycosphingolipid- and cholesterol-enriched detergent-resistant lipid rafts.</text>
</comment>
<dbReference type="GO" id="GO:0055036">
    <property type="term" value="C:virion membrane"/>
    <property type="evidence" value="ECO:0007669"/>
    <property type="project" value="UniProtKB-SubCell"/>
</dbReference>
<evidence type="ECO:0000256" key="12">
    <source>
        <dbReference type="ARBA" id="ARBA00022870"/>
    </source>
</evidence>
<dbReference type="InterPro" id="IPR008980">
    <property type="entry name" value="Capsid_hemagglutn"/>
</dbReference>
<evidence type="ECO:0000256" key="6">
    <source>
        <dbReference type="ARBA" id="ARBA00022546"/>
    </source>
</evidence>
<evidence type="ECO:0000256" key="9">
    <source>
        <dbReference type="ARBA" id="ARBA00022595"/>
    </source>
</evidence>
<evidence type="ECO:0000256" key="7">
    <source>
        <dbReference type="ARBA" id="ARBA00022570"/>
    </source>
</evidence>
<dbReference type="GO" id="GO:0020002">
    <property type="term" value="C:host cell plasma membrane"/>
    <property type="evidence" value="ECO:0007669"/>
    <property type="project" value="UniProtKB-SubCell"/>
</dbReference>
<dbReference type="GO" id="GO:0016020">
    <property type="term" value="C:membrane"/>
    <property type="evidence" value="ECO:0007669"/>
    <property type="project" value="UniProtKB-UniRule"/>
</dbReference>
<evidence type="ECO:0000256" key="13">
    <source>
        <dbReference type="ARBA" id="ARBA00022879"/>
    </source>
</evidence>
<keyword evidence="10 22" id="KW-1161">Viral attachment to host cell</keyword>
<evidence type="ECO:0000256" key="15">
    <source>
        <dbReference type="ARBA" id="ARBA00023136"/>
    </source>
</evidence>
<dbReference type="GO" id="GO:0075512">
    <property type="term" value="P:clathrin-dependent endocytosis of virus by host cell"/>
    <property type="evidence" value="ECO:0007669"/>
    <property type="project" value="UniProtKB-UniRule"/>
</dbReference>
<evidence type="ECO:0000256" key="1">
    <source>
        <dbReference type="ARBA" id="ARBA00004310"/>
    </source>
</evidence>
<proteinExistence type="inferred from homology"/>
<keyword evidence="15" id="KW-0472">Membrane</keyword>
<name>F1KLN5_9INFA</name>
<dbReference type="GO" id="GO:0019064">
    <property type="term" value="P:fusion of virus membrane with host plasma membrane"/>
    <property type="evidence" value="ECO:0007669"/>
    <property type="project" value="UniProtKB-UniRule"/>
</dbReference>
<dbReference type="Pfam" id="PF00509">
    <property type="entry name" value="Hemagglutinin"/>
    <property type="match status" value="1"/>
</dbReference>
<keyword evidence="16 22" id="KW-0564">Palmitate</keyword>
<evidence type="ECO:0000313" key="23">
    <source>
        <dbReference type="EMBL" id="ADY16798.1"/>
    </source>
</evidence>
<keyword evidence="19 22" id="KW-1167">Clathrin- and caveolin-independent endocytosis of virus by host</keyword>
<evidence type="ECO:0000256" key="11">
    <source>
        <dbReference type="ARBA" id="ARBA00022844"/>
    </source>
</evidence>
<evidence type="ECO:0000256" key="22">
    <source>
        <dbReference type="RuleBase" id="RU369055"/>
    </source>
</evidence>
<dbReference type="EMBL" id="JF346723">
    <property type="protein sequence ID" value="ADY16798.1"/>
    <property type="molecule type" value="Viral_cRNA"/>
</dbReference>
<evidence type="ECO:0000256" key="18">
    <source>
        <dbReference type="ARBA" id="ARBA00023180"/>
    </source>
</evidence>
<keyword evidence="8 22" id="KW-0945">Host-virus interaction</keyword>
<feature type="non-terminal residue" evidence="23">
    <location>
        <position position="1"/>
    </location>
</feature>
<dbReference type="GO" id="GO:0046789">
    <property type="term" value="F:host cell surface receptor binding"/>
    <property type="evidence" value="ECO:0007669"/>
    <property type="project" value="UniProtKB-UniRule"/>
</dbReference>
<keyword evidence="3 22" id="KW-1168">Fusion of virus membrane with host membrane</keyword>
<evidence type="ECO:0000256" key="14">
    <source>
        <dbReference type="ARBA" id="ARBA00022890"/>
    </source>
</evidence>
<dbReference type="SUPFAM" id="SSF49818">
    <property type="entry name" value="Viral protein domain"/>
    <property type="match status" value="1"/>
</dbReference>
<keyword evidence="17 22" id="KW-1015">Disulfide bond</keyword>
<keyword evidence="20 22" id="KW-0449">Lipoprotein</keyword>
<keyword evidence="21 22" id="KW-1160">Virus entry into host cell</keyword>
<feature type="non-terminal residue" evidence="23">
    <location>
        <position position="79"/>
    </location>
</feature>
<dbReference type="InterPro" id="IPR000149">
    <property type="entry name" value="Hemagglutn_influenz_A"/>
</dbReference>
<dbReference type="InterPro" id="IPR013828">
    <property type="entry name" value="Hemagglutn_HA1_a/b_dom_sf"/>
</dbReference>
<dbReference type="GO" id="GO:0019031">
    <property type="term" value="C:viral envelope"/>
    <property type="evidence" value="ECO:0007669"/>
    <property type="project" value="UniProtKB-UniRule"/>
</dbReference>
<evidence type="ECO:0000256" key="4">
    <source>
        <dbReference type="ARBA" id="ARBA00022510"/>
    </source>
</evidence>
<dbReference type="Gene3D" id="3.90.209.20">
    <property type="match status" value="1"/>
</dbReference>
<keyword evidence="14 22" id="KW-1164">Virus endocytosis by host</keyword>
<dbReference type="PRINTS" id="PR00330">
    <property type="entry name" value="HEMAGGLUTN1"/>
</dbReference>
<gene>
    <name evidence="23" type="primary">HA</name>
</gene>
<organism evidence="23">
    <name type="scientific">Influenza A virus</name>
    <name type="common">A/swine/Korea/4456/2009(H1N2)</name>
    <dbReference type="NCBI Taxonomy" id="986176"/>
    <lineage>
        <taxon>Viruses</taxon>
        <taxon>Riboviria</taxon>
        <taxon>Orthornavirae</taxon>
        <taxon>Negarnaviricota</taxon>
        <taxon>Polyploviricotina</taxon>
        <taxon>Insthoviricetes</taxon>
        <taxon>Articulavirales</taxon>
        <taxon>Orthomyxoviridae</taxon>
        <taxon>Alphainfluenzavirus</taxon>
        <taxon>Alphainfluenzavirus influenzae</taxon>
        <taxon>Influenza A virus</taxon>
    </lineage>
</organism>
<keyword evidence="9 22" id="KW-1162">Viral penetration into host cytoplasm</keyword>
<keyword evidence="12 22" id="KW-1043">Host membrane</keyword>
<sequence length="79" mass="8938">DQRALYQNADAYVFVGSSKYSKEFKPEIATRPKVRNQAGRMNYYWTLVEPGDNITFEATGNLVVPRYAFALKRNSGSGI</sequence>
<evidence type="ECO:0000256" key="20">
    <source>
        <dbReference type="ARBA" id="ARBA00023288"/>
    </source>
</evidence>
<evidence type="ECO:0000256" key="3">
    <source>
        <dbReference type="ARBA" id="ARBA00022506"/>
    </source>
</evidence>
<keyword evidence="4 22" id="KW-1170">Fusion of virus membrane with host endosomal membrane</keyword>
<evidence type="ECO:0000256" key="5">
    <source>
        <dbReference type="ARBA" id="ARBA00022511"/>
    </source>
</evidence>
<evidence type="ECO:0000256" key="10">
    <source>
        <dbReference type="ARBA" id="ARBA00022804"/>
    </source>
</evidence>
<protein>
    <recommendedName>
        <fullName evidence="22">Hemagglutinin</fullName>
    </recommendedName>
    <component>
        <recommendedName>
            <fullName evidence="22">Hemagglutinin HA1 chain</fullName>
        </recommendedName>
    </component>
</protein>
<comment type="function">
    <text evidence="22">Binds to sialic acid-containing receptors on the cell surface, bringing about the attachment of the virus particle to the cell. This attachment induces virion internalization of about two third of the virus particles through clathrin-dependent endocytosis and about one third through a clathrin- and caveolin-independent pathway. Plays a major role in the determination of host range restriction and virulence. Class I viral fusion protein. Responsible for penetration of the virus into the cell cytoplasm by mediating the fusion of the membrane of the endocytosed virus particle with the endosomal membrane. Low pH in endosomes induces an irreversible conformational change in HA2, releasing the fusion hydrophobic peptide. Several trimers are required to form a competent fusion pore.</text>
</comment>